<gene>
    <name evidence="5" type="primary">rob</name>
    <name evidence="5" type="ORF">PSJ8397_01328</name>
</gene>
<dbReference type="Pfam" id="PF12833">
    <property type="entry name" value="HTH_18"/>
    <property type="match status" value="1"/>
</dbReference>
<dbReference type="InterPro" id="IPR050959">
    <property type="entry name" value="MarA-like"/>
</dbReference>
<dbReference type="Pfam" id="PF06445">
    <property type="entry name" value="GyrI-like"/>
    <property type="match status" value="1"/>
</dbReference>
<dbReference type="AlphaFoldDB" id="A0A1Y5S2F0"/>
<keyword evidence="1" id="KW-0805">Transcription regulation</keyword>
<dbReference type="InterPro" id="IPR029442">
    <property type="entry name" value="GyrI-like"/>
</dbReference>
<evidence type="ECO:0000256" key="1">
    <source>
        <dbReference type="ARBA" id="ARBA00023015"/>
    </source>
</evidence>
<evidence type="ECO:0000256" key="3">
    <source>
        <dbReference type="ARBA" id="ARBA00023163"/>
    </source>
</evidence>
<reference evidence="5 6" key="1">
    <citation type="submission" date="2017-03" db="EMBL/GenBank/DDBJ databases">
        <authorList>
            <person name="Afonso C.L."/>
            <person name="Miller P.J."/>
            <person name="Scott M.A."/>
            <person name="Spackman E."/>
            <person name="Goraichik I."/>
            <person name="Dimitrov K.M."/>
            <person name="Suarez D.L."/>
            <person name="Swayne D.E."/>
        </authorList>
    </citation>
    <scope>NUCLEOTIDE SEQUENCE [LARGE SCALE GENOMIC DNA]</scope>
    <source>
        <strain evidence="5 6">CECT 8397</strain>
    </source>
</reference>
<evidence type="ECO:0000259" key="4">
    <source>
        <dbReference type="PROSITE" id="PS01124"/>
    </source>
</evidence>
<dbReference type="OrthoDB" id="9783876at2"/>
<keyword evidence="3" id="KW-0804">Transcription</keyword>
<dbReference type="SMART" id="SM00342">
    <property type="entry name" value="HTH_ARAC"/>
    <property type="match status" value="1"/>
</dbReference>
<dbReference type="GO" id="GO:0043565">
    <property type="term" value="F:sequence-specific DNA binding"/>
    <property type="evidence" value="ECO:0007669"/>
    <property type="project" value="InterPro"/>
</dbReference>
<organism evidence="5 6">
    <name type="scientific">Pseudooctadecabacter jejudonensis</name>
    <dbReference type="NCBI Taxonomy" id="1391910"/>
    <lineage>
        <taxon>Bacteria</taxon>
        <taxon>Pseudomonadati</taxon>
        <taxon>Pseudomonadota</taxon>
        <taxon>Alphaproteobacteria</taxon>
        <taxon>Rhodobacterales</taxon>
        <taxon>Paracoccaceae</taxon>
        <taxon>Pseudooctadecabacter</taxon>
    </lineage>
</organism>
<evidence type="ECO:0000256" key="2">
    <source>
        <dbReference type="ARBA" id="ARBA00023125"/>
    </source>
</evidence>
<evidence type="ECO:0000313" key="5">
    <source>
        <dbReference type="EMBL" id="SLN29713.1"/>
    </source>
</evidence>
<dbReference type="InterPro" id="IPR018062">
    <property type="entry name" value="HTH_AraC-typ_CS"/>
</dbReference>
<dbReference type="SUPFAM" id="SSF55136">
    <property type="entry name" value="Probable bacterial effector-binding domain"/>
    <property type="match status" value="1"/>
</dbReference>
<dbReference type="PANTHER" id="PTHR47504:SF5">
    <property type="entry name" value="RIGHT ORIGIN-BINDING PROTEIN"/>
    <property type="match status" value="1"/>
</dbReference>
<dbReference type="SMART" id="SM00871">
    <property type="entry name" value="AraC_E_bind"/>
    <property type="match status" value="1"/>
</dbReference>
<dbReference type="Gene3D" id="1.10.10.60">
    <property type="entry name" value="Homeodomain-like"/>
    <property type="match status" value="2"/>
</dbReference>
<dbReference type="RefSeq" id="WP_143515387.1">
    <property type="nucleotide sequence ID" value="NZ_FWFT01000002.1"/>
</dbReference>
<evidence type="ECO:0000313" key="6">
    <source>
        <dbReference type="Proteomes" id="UP000193623"/>
    </source>
</evidence>
<dbReference type="InterPro" id="IPR009057">
    <property type="entry name" value="Homeodomain-like_sf"/>
</dbReference>
<dbReference type="Proteomes" id="UP000193623">
    <property type="component" value="Unassembled WGS sequence"/>
</dbReference>
<dbReference type="EMBL" id="FWFT01000002">
    <property type="protein sequence ID" value="SLN29713.1"/>
    <property type="molecule type" value="Genomic_DNA"/>
</dbReference>
<dbReference type="PROSITE" id="PS01124">
    <property type="entry name" value="HTH_ARAC_FAMILY_2"/>
    <property type="match status" value="1"/>
</dbReference>
<dbReference type="InterPro" id="IPR010499">
    <property type="entry name" value="AraC_E-bd"/>
</dbReference>
<dbReference type="InterPro" id="IPR018060">
    <property type="entry name" value="HTH_AraC"/>
</dbReference>
<proteinExistence type="predicted"/>
<dbReference type="PANTHER" id="PTHR47504">
    <property type="entry name" value="RIGHT ORIGIN-BINDING PROTEIN"/>
    <property type="match status" value="1"/>
</dbReference>
<dbReference type="Gene3D" id="3.20.80.10">
    <property type="entry name" value="Regulatory factor, effector binding domain"/>
    <property type="match status" value="1"/>
</dbReference>
<dbReference type="PROSITE" id="PS00041">
    <property type="entry name" value="HTH_ARAC_FAMILY_1"/>
    <property type="match status" value="1"/>
</dbReference>
<protein>
    <submittedName>
        <fullName evidence="5">Right origin-binding protein</fullName>
    </submittedName>
</protein>
<name>A0A1Y5S2F0_9RHOB</name>
<keyword evidence="6" id="KW-1185">Reference proteome</keyword>
<dbReference type="InterPro" id="IPR011256">
    <property type="entry name" value="Reg_factor_effector_dom_sf"/>
</dbReference>
<keyword evidence="2" id="KW-0238">DNA-binding</keyword>
<dbReference type="SUPFAM" id="SSF46689">
    <property type="entry name" value="Homeodomain-like"/>
    <property type="match status" value="2"/>
</dbReference>
<sequence>MTLVAKILWQLEQHLYRPLTVDDLSRRCAVSPYHLSRAFRAGTGQSPMGYLRARRLSAAAATLAFGQQDILTTALEAGYNSHEAFTRAFTAAFGCTPRSIRAAGSLSSLTLTEPLTMTVNTPIALAPPEVRHHDARTLAGYSIACSHDQIADIPALWSRFNANCDTPDLDQSAAYGVSYNVTPDGKFDYMAGCALAGEDVPEGMTSLHIPAGTYATFKHDGHVSDMPAMFNAIWNDAIPAAGLKPRAAPEYEVYDETFNGQTGRGILTVAIPVE</sequence>
<dbReference type="GO" id="GO:0003700">
    <property type="term" value="F:DNA-binding transcription factor activity"/>
    <property type="evidence" value="ECO:0007669"/>
    <property type="project" value="InterPro"/>
</dbReference>
<accession>A0A1Y5S2F0</accession>
<feature type="domain" description="HTH araC/xylS-type" evidence="4">
    <location>
        <begin position="5"/>
        <end position="103"/>
    </location>
</feature>